<feature type="compositionally biased region" description="Low complexity" evidence="6">
    <location>
        <begin position="138"/>
        <end position="153"/>
    </location>
</feature>
<evidence type="ECO:0000256" key="4">
    <source>
        <dbReference type="ARBA" id="ARBA00022989"/>
    </source>
</evidence>
<dbReference type="GO" id="GO:0005794">
    <property type="term" value="C:Golgi apparatus"/>
    <property type="evidence" value="ECO:0007669"/>
    <property type="project" value="TreeGrafter"/>
</dbReference>
<feature type="transmembrane region" description="Helical" evidence="7">
    <location>
        <begin position="361"/>
        <end position="379"/>
    </location>
</feature>
<evidence type="ECO:0000313" key="11">
    <source>
        <dbReference type="Proteomes" id="UP000593567"/>
    </source>
</evidence>
<feature type="domain" description="GOST seven transmembrane" evidence="9">
    <location>
        <begin position="353"/>
        <end position="598"/>
    </location>
</feature>
<keyword evidence="4 7" id="KW-1133">Transmembrane helix</keyword>
<dbReference type="GO" id="GO:0005829">
    <property type="term" value="C:cytosol"/>
    <property type="evidence" value="ECO:0007669"/>
    <property type="project" value="GOC"/>
</dbReference>
<feature type="transmembrane region" description="Helical" evidence="7">
    <location>
        <begin position="386"/>
        <end position="404"/>
    </location>
</feature>
<dbReference type="EMBL" id="VXIV02000780">
    <property type="protein sequence ID" value="KAF6036097.1"/>
    <property type="molecule type" value="Genomic_DNA"/>
</dbReference>
<comment type="caution">
    <text evidence="10">The sequence shown here is derived from an EMBL/GenBank/DDBJ whole genome shotgun (WGS) entry which is preliminary data.</text>
</comment>
<proteinExistence type="predicted"/>
<dbReference type="Proteomes" id="UP000593567">
    <property type="component" value="Unassembled WGS sequence"/>
</dbReference>
<evidence type="ECO:0000256" key="2">
    <source>
        <dbReference type="ARBA" id="ARBA00022692"/>
    </source>
</evidence>
<evidence type="ECO:0000256" key="8">
    <source>
        <dbReference type="SAM" id="SignalP"/>
    </source>
</evidence>
<dbReference type="GO" id="GO:0016020">
    <property type="term" value="C:membrane"/>
    <property type="evidence" value="ECO:0007669"/>
    <property type="project" value="UniProtKB-SubCell"/>
</dbReference>
<keyword evidence="5 7" id="KW-0472">Membrane</keyword>
<evidence type="ECO:0000256" key="6">
    <source>
        <dbReference type="SAM" id="MobiDB-lite"/>
    </source>
</evidence>
<comment type="subcellular location">
    <subcellularLocation>
        <location evidence="1">Membrane</location>
        <topology evidence="1">Multi-pass membrane protein</topology>
    </subcellularLocation>
</comment>
<organism evidence="10 11">
    <name type="scientific">Bugula neritina</name>
    <name type="common">Brown bryozoan</name>
    <name type="synonym">Sertularia neritina</name>
    <dbReference type="NCBI Taxonomy" id="10212"/>
    <lineage>
        <taxon>Eukaryota</taxon>
        <taxon>Metazoa</taxon>
        <taxon>Spiralia</taxon>
        <taxon>Lophotrochozoa</taxon>
        <taxon>Bryozoa</taxon>
        <taxon>Gymnolaemata</taxon>
        <taxon>Cheilostomatida</taxon>
        <taxon>Flustrina</taxon>
        <taxon>Buguloidea</taxon>
        <taxon>Bugulidae</taxon>
        <taxon>Bugula</taxon>
    </lineage>
</organism>
<keyword evidence="2 7" id="KW-0812">Transmembrane</keyword>
<dbReference type="PANTHER" id="PTHR21229:SF1">
    <property type="entry name" value="GH17801P"/>
    <property type="match status" value="1"/>
</dbReference>
<accession>A0A7J7KCV3</accession>
<dbReference type="PANTHER" id="PTHR21229">
    <property type="entry name" value="LUNG SEVEN TRANSMEMBRANE RECEPTOR"/>
    <property type="match status" value="1"/>
</dbReference>
<gene>
    <name evidence="10" type="ORF">EB796_005596</name>
</gene>
<feature type="transmembrane region" description="Helical" evidence="7">
    <location>
        <begin position="455"/>
        <end position="472"/>
    </location>
</feature>
<feature type="compositionally biased region" description="Basic residues" evidence="6">
    <location>
        <begin position="239"/>
        <end position="248"/>
    </location>
</feature>
<dbReference type="AlphaFoldDB" id="A0A7J7KCV3"/>
<sequence length="667" mass="74093">MTRFIAWKTLTCFLRKLTTSKLLVNILFLSRPHYQTSNVTCLRADNSSLNLGCACNVNLPGATTTNIGFRIGSGVINCTDYSYTNSSVDTRVRHSNSTKDCPALTSVTDAAIVDAANGAAGDVTPDEQTDTTTDDISTDSTAAATTSTAAAEPPKSKESEKDKVTEQPAPSAPAPSAPVPSAPAPSAPVPSAPAPSAPAPSAPAPKNKDTDEESNTNPKPASPPQSSRRRKRGAEPTKKKSNAGKGKKAGKDKSSKPKGTTKADKKEDVEDAIVSSWQDGKYAVYISVQSLKPQGEGQVKRDAPADTKKSSGYTVIVDTRDTRGKLLSAADFPYLYYLLYLCVSVTIQYLLYLYFYLIMTILYVLYGFGWLLMMACYWRDLLRIQYFILIVIILGFIEKVFYYSEYEHVDRIGKSSETMVIVAELVSVGRRTLARALVVVISVGFCLAKPRLGSTLHKLLAVCFIYFILASVESCLRATRLPQEDVDKRSELFALIPLALCETGIIYWVFSSLLQTIRTLRLRRNVVKLSLYRHFTNLLIFCVLVSVIYLVWSLARMKMVECRTDIRELWLEQGFWPMLFSIVLLVIMILWRPSINNQRYSHSILLENEDGEDEEDTLMGSEAFDAKKRSQMNGKINARDKRKTREEKVEDDLQWIEDNIPASVADS</sequence>
<feature type="signal peptide" evidence="8">
    <location>
        <begin position="1"/>
        <end position="20"/>
    </location>
</feature>
<keyword evidence="11" id="KW-1185">Reference proteome</keyword>
<feature type="compositionally biased region" description="Basic and acidic residues" evidence="6">
    <location>
        <begin position="249"/>
        <end position="268"/>
    </location>
</feature>
<feature type="compositionally biased region" description="Acidic residues" evidence="6">
    <location>
        <begin position="124"/>
        <end position="137"/>
    </location>
</feature>
<feature type="compositionally biased region" description="Basic and acidic residues" evidence="6">
    <location>
        <begin position="154"/>
        <end position="165"/>
    </location>
</feature>
<name>A0A7J7KCV3_BUGNE</name>
<dbReference type="GO" id="GO:0042147">
    <property type="term" value="P:retrograde transport, endosome to Golgi"/>
    <property type="evidence" value="ECO:0007669"/>
    <property type="project" value="TreeGrafter"/>
</dbReference>
<reference evidence="10" key="1">
    <citation type="submission" date="2020-06" db="EMBL/GenBank/DDBJ databases">
        <title>Draft genome of Bugula neritina, a colonial animal packing powerful symbionts and potential medicines.</title>
        <authorList>
            <person name="Rayko M."/>
        </authorList>
    </citation>
    <scope>NUCLEOTIDE SEQUENCE [LARGE SCALE GENOMIC DNA]</scope>
    <source>
        <strain evidence="10">Kwan_BN1</strain>
    </source>
</reference>
<feature type="chain" id="PRO_5029847932" evidence="8">
    <location>
        <begin position="21"/>
        <end position="667"/>
    </location>
</feature>
<feature type="transmembrane region" description="Helical" evidence="7">
    <location>
        <begin position="535"/>
        <end position="555"/>
    </location>
</feature>
<feature type="transmembrane region" description="Helical" evidence="7">
    <location>
        <begin position="575"/>
        <end position="591"/>
    </location>
</feature>
<evidence type="ECO:0000256" key="5">
    <source>
        <dbReference type="ARBA" id="ARBA00023136"/>
    </source>
</evidence>
<dbReference type="InterPro" id="IPR009637">
    <property type="entry name" value="GPR107/GPR108-like"/>
</dbReference>
<feature type="compositionally biased region" description="Pro residues" evidence="6">
    <location>
        <begin position="170"/>
        <end position="203"/>
    </location>
</feature>
<evidence type="ECO:0000256" key="3">
    <source>
        <dbReference type="ARBA" id="ARBA00022729"/>
    </source>
</evidence>
<dbReference type="OrthoDB" id="19932at2759"/>
<dbReference type="Pfam" id="PF06814">
    <property type="entry name" value="GOST_TM"/>
    <property type="match status" value="1"/>
</dbReference>
<evidence type="ECO:0000256" key="1">
    <source>
        <dbReference type="ARBA" id="ARBA00004141"/>
    </source>
</evidence>
<evidence type="ECO:0000313" key="10">
    <source>
        <dbReference type="EMBL" id="KAF6036097.1"/>
    </source>
</evidence>
<evidence type="ECO:0000256" key="7">
    <source>
        <dbReference type="SAM" id="Phobius"/>
    </source>
</evidence>
<keyword evidence="3 8" id="KW-0732">Signal</keyword>
<feature type="transmembrane region" description="Helical" evidence="7">
    <location>
        <begin position="492"/>
        <end position="514"/>
    </location>
</feature>
<dbReference type="InterPro" id="IPR053937">
    <property type="entry name" value="GOST_TM"/>
</dbReference>
<protein>
    <submittedName>
        <fullName evidence="10">TMEM87A</fullName>
    </submittedName>
</protein>
<feature type="region of interest" description="Disordered" evidence="6">
    <location>
        <begin position="118"/>
        <end position="268"/>
    </location>
</feature>
<evidence type="ECO:0000259" key="9">
    <source>
        <dbReference type="Pfam" id="PF06814"/>
    </source>
</evidence>